<evidence type="ECO:0000256" key="1">
    <source>
        <dbReference type="SAM" id="MobiDB-lite"/>
    </source>
</evidence>
<dbReference type="EMBL" id="LXQA010279924">
    <property type="protein sequence ID" value="MCI40460.1"/>
    <property type="molecule type" value="Genomic_DNA"/>
</dbReference>
<feature type="compositionally biased region" description="Polar residues" evidence="1">
    <location>
        <begin position="1"/>
        <end position="19"/>
    </location>
</feature>
<organism evidence="2 3">
    <name type="scientific">Trifolium medium</name>
    <dbReference type="NCBI Taxonomy" id="97028"/>
    <lineage>
        <taxon>Eukaryota</taxon>
        <taxon>Viridiplantae</taxon>
        <taxon>Streptophyta</taxon>
        <taxon>Embryophyta</taxon>
        <taxon>Tracheophyta</taxon>
        <taxon>Spermatophyta</taxon>
        <taxon>Magnoliopsida</taxon>
        <taxon>eudicotyledons</taxon>
        <taxon>Gunneridae</taxon>
        <taxon>Pentapetalae</taxon>
        <taxon>rosids</taxon>
        <taxon>fabids</taxon>
        <taxon>Fabales</taxon>
        <taxon>Fabaceae</taxon>
        <taxon>Papilionoideae</taxon>
        <taxon>50 kb inversion clade</taxon>
        <taxon>NPAAA clade</taxon>
        <taxon>Hologalegina</taxon>
        <taxon>IRL clade</taxon>
        <taxon>Trifolieae</taxon>
        <taxon>Trifolium</taxon>
    </lineage>
</organism>
<sequence length="38" mass="4087">ETTLNGEMQKTPHIFQSDSDLPAGHMEAVGLPMPPVIP</sequence>
<evidence type="ECO:0000313" key="2">
    <source>
        <dbReference type="EMBL" id="MCI40460.1"/>
    </source>
</evidence>
<keyword evidence="3" id="KW-1185">Reference proteome</keyword>
<feature type="non-terminal residue" evidence="2">
    <location>
        <position position="1"/>
    </location>
</feature>
<feature type="region of interest" description="Disordered" evidence="1">
    <location>
        <begin position="1"/>
        <end position="23"/>
    </location>
</feature>
<reference evidence="2 3" key="1">
    <citation type="journal article" date="2018" name="Front. Plant Sci.">
        <title>Red Clover (Trifolium pratense) and Zigzag Clover (T. medium) - A Picture of Genomic Similarities and Differences.</title>
        <authorList>
            <person name="Dluhosova J."/>
            <person name="Istvanek J."/>
            <person name="Nedelnik J."/>
            <person name="Repkova J."/>
        </authorList>
    </citation>
    <scope>NUCLEOTIDE SEQUENCE [LARGE SCALE GENOMIC DNA]</scope>
    <source>
        <strain evidence="3">cv. 10/8</strain>
        <tissue evidence="2">Leaf</tissue>
    </source>
</reference>
<comment type="caution">
    <text evidence="2">The sequence shown here is derived from an EMBL/GenBank/DDBJ whole genome shotgun (WGS) entry which is preliminary data.</text>
</comment>
<evidence type="ECO:0000313" key="3">
    <source>
        <dbReference type="Proteomes" id="UP000265520"/>
    </source>
</evidence>
<protein>
    <submittedName>
        <fullName evidence="2">Uncharacterized protein</fullName>
    </submittedName>
</protein>
<name>A0A392RXF8_9FABA</name>
<proteinExistence type="predicted"/>
<accession>A0A392RXF8</accession>
<dbReference type="AlphaFoldDB" id="A0A392RXF8"/>
<dbReference type="Proteomes" id="UP000265520">
    <property type="component" value="Unassembled WGS sequence"/>
</dbReference>